<dbReference type="SUPFAM" id="SSF56300">
    <property type="entry name" value="Metallo-dependent phosphatases"/>
    <property type="match status" value="1"/>
</dbReference>
<comment type="caution">
    <text evidence="6">The sequence shown here is derived from an EMBL/GenBank/DDBJ whole genome shotgun (WGS) entry which is preliminary data.</text>
</comment>
<keyword evidence="4" id="KW-0233">DNA recombination</keyword>
<sequence>MRVLHTSDWHLGKKLEGQSRILEQKLFINALENMVRNNEIDLILLAGDIYDTYNPSAEAEKLFFDSIKQLSLNGKVGIVVIPGNHDNPQRLTAVSHLAKDYGVIIYERAFQEIEVGKYGSLNVYKSVPGGIFIEKDNKKIYLYNLPFPSEATLNETFDDTKFNVRIREILQEGVEKNNEDIPSLVMTHIYVAGSMGEGEVALELGGSRAIGVNDLPTANYIALGHVHKPIVFKSKNAYYCGSPIEYRVTENKFDKKIFIADISNEETQVKEIPLENYKPIKEYIVTGAEEAIDKSLELMESNEWIYLNVKLEEPLTNSTIRKIKSNKNILEIIPIIQIEEKEKEVSNYNEQTLEEAFVEFFKEETMGLAPNDNITKLFLEILEEGENNETN</sequence>
<comment type="function">
    <text evidence="4">SbcCD cleaves DNA hairpin structures. These structures can inhibit DNA replication and are intermediates in certain DNA recombination reactions. The complex acts as a 3'-&gt;5' double strand exonuclease that can open hairpins. It also has a 5' single-strand endonuclease activity.</text>
</comment>
<evidence type="ECO:0000259" key="5">
    <source>
        <dbReference type="Pfam" id="PF00149"/>
    </source>
</evidence>
<dbReference type="EMBL" id="JAVIKH010000001">
    <property type="protein sequence ID" value="MDX8334973.1"/>
    <property type="molecule type" value="Genomic_DNA"/>
</dbReference>
<dbReference type="Pfam" id="PF00149">
    <property type="entry name" value="Metallophos"/>
    <property type="match status" value="1"/>
</dbReference>
<dbReference type="InterPro" id="IPR041796">
    <property type="entry name" value="Mre11_N"/>
</dbReference>
<keyword evidence="7" id="KW-1185">Reference proteome</keyword>
<dbReference type="Gene3D" id="3.60.21.10">
    <property type="match status" value="1"/>
</dbReference>
<keyword evidence="4" id="KW-0255">Endonuclease</keyword>
<dbReference type="PANTHER" id="PTHR30337">
    <property type="entry name" value="COMPONENT OF ATP-DEPENDENT DSDNA EXONUCLEASE"/>
    <property type="match status" value="1"/>
</dbReference>
<comment type="subunit">
    <text evidence="4">Heterodimer of SbcC and SbcD.</text>
</comment>
<organism evidence="6 7">
    <name type="scientific">Candidatus Cetobacterium colombiensis</name>
    <dbReference type="NCBI Taxonomy" id="3073100"/>
    <lineage>
        <taxon>Bacteria</taxon>
        <taxon>Fusobacteriati</taxon>
        <taxon>Fusobacteriota</taxon>
        <taxon>Fusobacteriia</taxon>
        <taxon>Fusobacteriales</taxon>
        <taxon>Fusobacteriaceae</taxon>
        <taxon>Cetobacterium</taxon>
    </lineage>
</organism>
<dbReference type="InterPro" id="IPR004593">
    <property type="entry name" value="SbcD"/>
</dbReference>
<evidence type="ECO:0000313" key="6">
    <source>
        <dbReference type="EMBL" id="MDX8334973.1"/>
    </source>
</evidence>
<dbReference type="InterPro" id="IPR004843">
    <property type="entry name" value="Calcineurin-like_PHP"/>
</dbReference>
<reference evidence="7" key="1">
    <citation type="submission" date="2023-07" db="EMBL/GenBank/DDBJ databases">
        <authorList>
            <person name="Colorado M.A."/>
            <person name="Villamil L.M."/>
            <person name="Melo J.F."/>
            <person name="Rodriguez J.A."/>
            <person name="Ruiz R.Y."/>
        </authorList>
    </citation>
    <scope>NUCLEOTIDE SEQUENCE [LARGE SCALE GENOMIC DNA]</scope>
    <source>
        <strain evidence="7">C33</strain>
    </source>
</reference>
<dbReference type="PANTHER" id="PTHR30337:SF0">
    <property type="entry name" value="NUCLEASE SBCCD SUBUNIT D"/>
    <property type="match status" value="1"/>
</dbReference>
<keyword evidence="4" id="KW-0235">DNA replication</keyword>
<accession>A0ABU4W8Z4</accession>
<dbReference type="InterPro" id="IPR029052">
    <property type="entry name" value="Metallo-depent_PP-like"/>
</dbReference>
<gene>
    <name evidence="4 6" type="primary">sbcD</name>
    <name evidence="6" type="ORF">RFV38_00420</name>
</gene>
<comment type="similarity">
    <text evidence="4">Belongs to the SbcD family.</text>
</comment>
<evidence type="ECO:0000313" key="7">
    <source>
        <dbReference type="Proteomes" id="UP001279681"/>
    </source>
</evidence>
<proteinExistence type="inferred from homology"/>
<evidence type="ECO:0000256" key="1">
    <source>
        <dbReference type="ARBA" id="ARBA00022722"/>
    </source>
</evidence>
<keyword evidence="2 4" id="KW-0378">Hydrolase</keyword>
<dbReference type="GO" id="GO:0004527">
    <property type="term" value="F:exonuclease activity"/>
    <property type="evidence" value="ECO:0007669"/>
    <property type="project" value="UniProtKB-KW"/>
</dbReference>
<dbReference type="RefSeq" id="WP_320312386.1">
    <property type="nucleotide sequence ID" value="NZ_JAVIKH010000001.1"/>
</dbReference>
<dbReference type="NCBIfam" id="TIGR00619">
    <property type="entry name" value="sbcd"/>
    <property type="match status" value="1"/>
</dbReference>
<evidence type="ECO:0000256" key="4">
    <source>
        <dbReference type="RuleBase" id="RU363069"/>
    </source>
</evidence>
<evidence type="ECO:0000256" key="2">
    <source>
        <dbReference type="ARBA" id="ARBA00022801"/>
    </source>
</evidence>
<feature type="domain" description="Calcineurin-like phosphoesterase" evidence="5">
    <location>
        <begin position="1"/>
        <end position="229"/>
    </location>
</feature>
<dbReference type="Proteomes" id="UP001279681">
    <property type="component" value="Unassembled WGS sequence"/>
</dbReference>
<protein>
    <recommendedName>
        <fullName evidence="4">Nuclease SbcCD subunit D</fullName>
    </recommendedName>
</protein>
<dbReference type="CDD" id="cd00840">
    <property type="entry name" value="MPP_Mre11_N"/>
    <property type="match status" value="1"/>
</dbReference>
<evidence type="ECO:0000256" key="3">
    <source>
        <dbReference type="ARBA" id="ARBA00022839"/>
    </source>
</evidence>
<dbReference type="InterPro" id="IPR050535">
    <property type="entry name" value="DNA_Repair-Maintenance_Comp"/>
</dbReference>
<name>A0ABU4W8Z4_9FUSO</name>
<keyword evidence="3 4" id="KW-0269">Exonuclease</keyword>
<keyword evidence="1 4" id="KW-0540">Nuclease</keyword>